<organism evidence="5 6">
    <name type="scientific">Parelaphostrongylus tenuis</name>
    <name type="common">Meningeal worm</name>
    <dbReference type="NCBI Taxonomy" id="148309"/>
    <lineage>
        <taxon>Eukaryota</taxon>
        <taxon>Metazoa</taxon>
        <taxon>Ecdysozoa</taxon>
        <taxon>Nematoda</taxon>
        <taxon>Chromadorea</taxon>
        <taxon>Rhabditida</taxon>
        <taxon>Rhabditina</taxon>
        <taxon>Rhabditomorpha</taxon>
        <taxon>Strongyloidea</taxon>
        <taxon>Metastrongylidae</taxon>
        <taxon>Parelaphostrongylus</taxon>
    </lineage>
</organism>
<dbReference type="PANTHER" id="PTHR17598">
    <property type="entry name" value="DNA POLYMERASE DELTA SUBUNIT 3"/>
    <property type="match status" value="1"/>
</dbReference>
<comment type="caution">
    <text evidence="5">The sequence shown here is derived from an EMBL/GenBank/DDBJ whole genome shotgun (WGS) entry which is preliminary data.</text>
</comment>
<dbReference type="Gene3D" id="3.90.1030.20">
    <property type="entry name" value="DNA polymerase delta, p66 (Cdc27) subunit, wHTH domain"/>
    <property type="match status" value="1"/>
</dbReference>
<dbReference type="InterPro" id="IPR019038">
    <property type="entry name" value="POLD3"/>
</dbReference>
<dbReference type="PANTHER" id="PTHR17598:SF13">
    <property type="entry name" value="DNA POLYMERASE DELTA SUBUNIT 3"/>
    <property type="match status" value="1"/>
</dbReference>
<sequence>MERVLMNMIFDENKIVTAVTLSRSQDIPIEEAFSAMKQFYEKHRNSNGLWATFNVTGSATICGVCANSTVLCRDCDLDRIKDSFSEVFAVELFSLQHCRSRGIVDCL</sequence>
<keyword evidence="6" id="KW-1185">Reference proteome</keyword>
<dbReference type="AlphaFoldDB" id="A0AAD5MR17"/>
<dbReference type="InterPro" id="IPR041913">
    <property type="entry name" value="POLD3_sf"/>
</dbReference>
<protein>
    <recommendedName>
        <fullName evidence="2">DNA polymerase delta subunit 3</fullName>
    </recommendedName>
</protein>
<accession>A0AAD5MR17</accession>
<dbReference type="GO" id="GO:1904161">
    <property type="term" value="P:DNA synthesis involved in UV-damage excision repair"/>
    <property type="evidence" value="ECO:0007669"/>
    <property type="project" value="TreeGrafter"/>
</dbReference>
<evidence type="ECO:0000313" key="6">
    <source>
        <dbReference type="Proteomes" id="UP001196413"/>
    </source>
</evidence>
<keyword evidence="3" id="KW-0235">DNA replication</keyword>
<name>A0AAD5MR17_PARTN</name>
<evidence type="ECO:0000256" key="2">
    <source>
        <dbReference type="ARBA" id="ARBA00017589"/>
    </source>
</evidence>
<dbReference type="Proteomes" id="UP001196413">
    <property type="component" value="Unassembled WGS sequence"/>
</dbReference>
<dbReference type="GO" id="GO:0006271">
    <property type="term" value="P:DNA strand elongation involved in DNA replication"/>
    <property type="evidence" value="ECO:0007669"/>
    <property type="project" value="TreeGrafter"/>
</dbReference>
<reference evidence="5" key="1">
    <citation type="submission" date="2021-06" db="EMBL/GenBank/DDBJ databases">
        <title>Parelaphostrongylus tenuis whole genome reference sequence.</title>
        <authorList>
            <person name="Garwood T.J."/>
            <person name="Larsen P.A."/>
            <person name="Fountain-Jones N.M."/>
            <person name="Garbe J.R."/>
            <person name="Macchietto M.G."/>
            <person name="Kania S.A."/>
            <person name="Gerhold R.W."/>
            <person name="Richards J.E."/>
            <person name="Wolf T.M."/>
        </authorList>
    </citation>
    <scope>NUCLEOTIDE SEQUENCE</scope>
    <source>
        <strain evidence="5">MNPRO001-30</strain>
        <tissue evidence="5">Meninges</tissue>
    </source>
</reference>
<evidence type="ECO:0000256" key="1">
    <source>
        <dbReference type="ARBA" id="ARBA00004123"/>
    </source>
</evidence>
<dbReference type="EMBL" id="JAHQIW010000567">
    <property type="protein sequence ID" value="KAJ1348839.1"/>
    <property type="molecule type" value="Genomic_DNA"/>
</dbReference>
<evidence type="ECO:0000313" key="5">
    <source>
        <dbReference type="EMBL" id="KAJ1348839.1"/>
    </source>
</evidence>
<evidence type="ECO:0000256" key="3">
    <source>
        <dbReference type="ARBA" id="ARBA00022705"/>
    </source>
</evidence>
<keyword evidence="4" id="KW-0539">Nucleus</keyword>
<evidence type="ECO:0000256" key="4">
    <source>
        <dbReference type="ARBA" id="ARBA00023242"/>
    </source>
</evidence>
<proteinExistence type="predicted"/>
<gene>
    <name evidence="5" type="ORF">KIN20_004232</name>
</gene>
<dbReference type="GO" id="GO:0043625">
    <property type="term" value="C:delta DNA polymerase complex"/>
    <property type="evidence" value="ECO:0007669"/>
    <property type="project" value="InterPro"/>
</dbReference>
<dbReference type="GO" id="GO:0003887">
    <property type="term" value="F:DNA-directed DNA polymerase activity"/>
    <property type="evidence" value="ECO:0007669"/>
    <property type="project" value="TreeGrafter"/>
</dbReference>
<dbReference type="GO" id="GO:0006297">
    <property type="term" value="P:nucleotide-excision repair, DNA gap filling"/>
    <property type="evidence" value="ECO:0007669"/>
    <property type="project" value="TreeGrafter"/>
</dbReference>
<comment type="subcellular location">
    <subcellularLocation>
        <location evidence="1">Nucleus</location>
    </subcellularLocation>
</comment>